<comment type="caution">
    <text evidence="2">The sequence shown here is derived from an EMBL/GenBank/DDBJ whole genome shotgun (WGS) entry which is preliminary data.</text>
</comment>
<organism evidence="2 3">
    <name type="scientific">Streptococcus oralis</name>
    <dbReference type="NCBI Taxonomy" id="1303"/>
    <lineage>
        <taxon>Bacteria</taxon>
        <taxon>Bacillati</taxon>
        <taxon>Bacillota</taxon>
        <taxon>Bacilli</taxon>
        <taxon>Lactobacillales</taxon>
        <taxon>Streptococcaceae</taxon>
        <taxon>Streptococcus</taxon>
    </lineage>
</organism>
<sequence>MFQDIYEQIIEFCDAVEQEYNGLFADKAKWEATHLGYLHYYLIRYKITDERDFIIYHFRTSYRLFLEKFVMKRNFISN</sequence>
<dbReference type="AlphaFoldDB" id="A0A428FUN3"/>
<evidence type="ECO:0000259" key="1">
    <source>
        <dbReference type="Pfam" id="PF24954"/>
    </source>
</evidence>
<evidence type="ECO:0000313" key="3">
    <source>
        <dbReference type="Proteomes" id="UP000280182"/>
    </source>
</evidence>
<name>A0A428FUN3_STROR</name>
<dbReference type="RefSeq" id="WP_125395614.1">
    <property type="nucleotide sequence ID" value="NZ_RJPJ01000012.1"/>
</dbReference>
<dbReference type="InterPro" id="IPR049854">
    <property type="entry name" value="SigmaX_act_ComW"/>
</dbReference>
<reference evidence="2 3" key="1">
    <citation type="submission" date="2018-11" db="EMBL/GenBank/DDBJ databases">
        <title>Species Designations Belie Phenotypic and Genotypic Heterogeneity in Oral Streptococci.</title>
        <authorList>
            <person name="Velsko I."/>
        </authorList>
    </citation>
    <scope>NUCLEOTIDE SEQUENCE [LARGE SCALE GENOMIC DNA]</scope>
    <source>
        <strain evidence="2 3">BCC12</strain>
    </source>
</reference>
<dbReference type="NCBIfam" id="NF038388">
    <property type="entry name" value="sigmaX_act_ComW"/>
    <property type="match status" value="1"/>
</dbReference>
<dbReference type="InterPro" id="IPR056665">
    <property type="entry name" value="DUF7763"/>
</dbReference>
<feature type="domain" description="DUF7763" evidence="1">
    <location>
        <begin position="1"/>
        <end position="77"/>
    </location>
</feature>
<dbReference type="EMBL" id="RJPJ01000012">
    <property type="protein sequence ID" value="RSJ66344.1"/>
    <property type="molecule type" value="Genomic_DNA"/>
</dbReference>
<evidence type="ECO:0000313" key="2">
    <source>
        <dbReference type="EMBL" id="RSJ66344.1"/>
    </source>
</evidence>
<protein>
    <recommendedName>
        <fullName evidence="1">DUF7763 domain-containing protein</fullName>
    </recommendedName>
</protein>
<dbReference type="OrthoDB" id="2229101at2"/>
<dbReference type="Proteomes" id="UP000280182">
    <property type="component" value="Unassembled WGS sequence"/>
</dbReference>
<dbReference type="Pfam" id="PF24954">
    <property type="entry name" value="DUF7763"/>
    <property type="match status" value="1"/>
</dbReference>
<proteinExistence type="predicted"/>
<gene>
    <name evidence="2" type="ORF">D8802_08795</name>
</gene>
<accession>A0A428FUN3</accession>